<dbReference type="InterPro" id="IPR024079">
    <property type="entry name" value="MetalloPept_cat_dom_sf"/>
</dbReference>
<organism evidence="3 4">
    <name type="scientific">Kitasatospora arboriphila</name>
    <dbReference type="NCBI Taxonomy" id="258052"/>
    <lineage>
        <taxon>Bacteria</taxon>
        <taxon>Bacillati</taxon>
        <taxon>Actinomycetota</taxon>
        <taxon>Actinomycetes</taxon>
        <taxon>Kitasatosporales</taxon>
        <taxon>Streptomycetaceae</taxon>
        <taxon>Kitasatospora</taxon>
    </lineage>
</organism>
<name>A0ABN1TDH2_9ACTN</name>
<evidence type="ECO:0000313" key="4">
    <source>
        <dbReference type="Proteomes" id="UP001499987"/>
    </source>
</evidence>
<feature type="chain" id="PRO_5045280047" evidence="2">
    <location>
        <begin position="28"/>
        <end position="454"/>
    </location>
</feature>
<dbReference type="Pfam" id="PF09471">
    <property type="entry name" value="Peptidase_M64"/>
    <property type="match status" value="1"/>
</dbReference>
<dbReference type="EMBL" id="BAAALD010000011">
    <property type="protein sequence ID" value="GAA1076610.1"/>
    <property type="molecule type" value="Genomic_DNA"/>
</dbReference>
<dbReference type="RefSeq" id="WP_344622948.1">
    <property type="nucleotide sequence ID" value="NZ_BAAALD010000011.1"/>
</dbReference>
<feature type="signal peptide" evidence="2">
    <location>
        <begin position="1"/>
        <end position="27"/>
    </location>
</feature>
<comment type="caution">
    <text evidence="3">The sequence shown here is derived from an EMBL/GenBank/DDBJ whole genome shotgun (WGS) entry which is preliminary data.</text>
</comment>
<accession>A0ABN1TDH2</accession>
<feature type="region of interest" description="Disordered" evidence="1">
    <location>
        <begin position="52"/>
        <end position="84"/>
    </location>
</feature>
<dbReference type="InterPro" id="IPR019026">
    <property type="entry name" value="Peptidase_M64_IgA"/>
</dbReference>
<evidence type="ECO:0000256" key="1">
    <source>
        <dbReference type="SAM" id="MobiDB-lite"/>
    </source>
</evidence>
<evidence type="ECO:0000313" key="3">
    <source>
        <dbReference type="EMBL" id="GAA1076610.1"/>
    </source>
</evidence>
<proteinExistence type="predicted"/>
<gene>
    <name evidence="3" type="ORF">GCM10009663_17760</name>
</gene>
<evidence type="ECO:0000256" key="2">
    <source>
        <dbReference type="SAM" id="SignalP"/>
    </source>
</evidence>
<keyword evidence="2" id="KW-0732">Signal</keyword>
<keyword evidence="4" id="KW-1185">Reference proteome</keyword>
<dbReference type="SUPFAM" id="SSF55486">
    <property type="entry name" value="Metalloproteases ('zincins'), catalytic domain"/>
    <property type="match status" value="1"/>
</dbReference>
<reference evidence="3 4" key="1">
    <citation type="journal article" date="2019" name="Int. J. Syst. Evol. Microbiol.">
        <title>The Global Catalogue of Microorganisms (GCM) 10K type strain sequencing project: providing services to taxonomists for standard genome sequencing and annotation.</title>
        <authorList>
            <consortium name="The Broad Institute Genomics Platform"/>
            <consortium name="The Broad Institute Genome Sequencing Center for Infectious Disease"/>
            <person name="Wu L."/>
            <person name="Ma J."/>
        </authorList>
    </citation>
    <scope>NUCLEOTIDE SEQUENCE [LARGE SCALE GENOMIC DNA]</scope>
    <source>
        <strain evidence="3 4">JCM 13002</strain>
    </source>
</reference>
<dbReference type="Gene3D" id="3.40.390.10">
    <property type="entry name" value="Collagenase (Catalytic Domain)"/>
    <property type="match status" value="1"/>
</dbReference>
<sequence>MRTRMPRYTALAAGLTLAAALTAPAAAAPTPPAGPAAATAAPDGRTVTAEAFTGPDAEGRRVRVPVAAPGHRKGVSGRTAPGDVTGDGAVGRLAVTGPTADRLDVVIVGDGYTADQQDAFHAAAAAKWAAISAIEPYRSYRGLFNVWTVDAVSHDSGISGDPDTGTVRDTALGSYFWCADTERLVCTDLDKVAAYAAKAPAADLVVVVANSAKYGGAGYYGLEAEGYPFDGVSTLSSDNAASSLIAAHEIGHSVGQLHDEYAYDSYGTWTGGETDGPNSTVRTADQLLADRAKWYRWLGADDPAGGTVGTYEGGDYYPHGLYRPTATSIMRALSSTEFNLPGREAMIAGFYRKANGLSSDLPTGSTVRRSTRITVAPAALTGLAAPELRWYLDGAEVGAVRGRTSVVPAALGVRPDGRTHRLTAVSVDRTAAVRDPQIRDLATDTLTWRVTGTP</sequence>
<dbReference type="Proteomes" id="UP001499987">
    <property type="component" value="Unassembled WGS sequence"/>
</dbReference>
<protein>
    <submittedName>
        <fullName evidence="3">M64 family metallopeptidase</fullName>
    </submittedName>
</protein>